<evidence type="ECO:0000256" key="1">
    <source>
        <dbReference type="SAM" id="MobiDB-lite"/>
    </source>
</evidence>
<accession>A0A6G1BUA9</accession>
<keyword evidence="3" id="KW-1185">Reference proteome</keyword>
<feature type="compositionally biased region" description="Low complexity" evidence="1">
    <location>
        <begin position="33"/>
        <end position="47"/>
    </location>
</feature>
<dbReference type="EMBL" id="SPHZ02000011">
    <property type="protein sequence ID" value="KAF0891476.1"/>
    <property type="molecule type" value="Genomic_DNA"/>
</dbReference>
<reference evidence="2 3" key="1">
    <citation type="submission" date="2019-11" db="EMBL/GenBank/DDBJ databases">
        <title>Whole genome sequence of Oryza granulata.</title>
        <authorList>
            <person name="Li W."/>
        </authorList>
    </citation>
    <scope>NUCLEOTIDE SEQUENCE [LARGE SCALE GENOMIC DNA]</scope>
    <source>
        <strain evidence="3">cv. Menghai</strain>
        <tissue evidence="2">Leaf</tissue>
    </source>
</reference>
<name>A0A6G1BUA9_9ORYZ</name>
<organism evidence="2 3">
    <name type="scientific">Oryza meyeriana var. granulata</name>
    <dbReference type="NCBI Taxonomy" id="110450"/>
    <lineage>
        <taxon>Eukaryota</taxon>
        <taxon>Viridiplantae</taxon>
        <taxon>Streptophyta</taxon>
        <taxon>Embryophyta</taxon>
        <taxon>Tracheophyta</taxon>
        <taxon>Spermatophyta</taxon>
        <taxon>Magnoliopsida</taxon>
        <taxon>Liliopsida</taxon>
        <taxon>Poales</taxon>
        <taxon>Poaceae</taxon>
        <taxon>BOP clade</taxon>
        <taxon>Oryzoideae</taxon>
        <taxon>Oryzeae</taxon>
        <taxon>Oryzinae</taxon>
        <taxon>Oryza</taxon>
        <taxon>Oryza meyeriana</taxon>
    </lineage>
</organism>
<dbReference type="Proteomes" id="UP000479710">
    <property type="component" value="Unassembled WGS sequence"/>
</dbReference>
<feature type="region of interest" description="Disordered" evidence="1">
    <location>
        <begin position="1"/>
        <end position="86"/>
    </location>
</feature>
<proteinExistence type="predicted"/>
<comment type="caution">
    <text evidence="2">The sequence shown here is derived from an EMBL/GenBank/DDBJ whole genome shotgun (WGS) entry which is preliminary data.</text>
</comment>
<dbReference type="AlphaFoldDB" id="A0A6G1BUA9"/>
<gene>
    <name evidence="2" type="ORF">E2562_009889</name>
</gene>
<evidence type="ECO:0000313" key="2">
    <source>
        <dbReference type="EMBL" id="KAF0891476.1"/>
    </source>
</evidence>
<protein>
    <submittedName>
        <fullName evidence="2">Uncharacterized protein</fullName>
    </submittedName>
</protein>
<sequence length="105" mass="10333">MVSEAVTGKARGGPAKEEQGGGDLVSVRAVTAPSASSSGRLVSSPSSPKRRGRRCTASHPHPSAAGPKKQSSRSTVTAGTVLHGGGQREGVVDLAAAGVELYGGG</sequence>
<evidence type="ECO:0000313" key="3">
    <source>
        <dbReference type="Proteomes" id="UP000479710"/>
    </source>
</evidence>